<reference evidence="4" key="1">
    <citation type="journal article" date="2019" name="bioRxiv">
        <title>Genomics, evolutionary history and diagnostics of the Alternaria alternata species group including apple and Asian pear pathotypes.</title>
        <authorList>
            <person name="Armitage A.D."/>
            <person name="Cockerton H.M."/>
            <person name="Sreenivasaprasad S."/>
            <person name="Woodhall J.W."/>
            <person name="Lane C.R."/>
            <person name="Harrison R.J."/>
            <person name="Clarkson J.P."/>
        </authorList>
    </citation>
    <scope>NUCLEOTIDE SEQUENCE [LARGE SCALE GENOMIC DNA]</scope>
    <source>
        <strain evidence="4">FERA 1177</strain>
    </source>
</reference>
<protein>
    <submittedName>
        <fullName evidence="3">Uncharacterized protein</fullName>
    </submittedName>
</protein>
<name>A0A4Q4NS61_ALTAL</name>
<dbReference type="EMBL" id="PDXD01000001">
    <property type="protein sequence ID" value="RYN82967.1"/>
    <property type="molecule type" value="Genomic_DNA"/>
</dbReference>
<feature type="signal peptide" evidence="2">
    <location>
        <begin position="1"/>
        <end position="21"/>
    </location>
</feature>
<gene>
    <name evidence="3" type="ORF">AA0117_g1685</name>
</gene>
<dbReference type="Proteomes" id="UP000291422">
    <property type="component" value="Unassembled WGS sequence"/>
</dbReference>
<organism evidence="3 4">
    <name type="scientific">Alternaria alternata</name>
    <name type="common">Alternaria rot fungus</name>
    <name type="synonym">Torula alternata</name>
    <dbReference type="NCBI Taxonomy" id="5599"/>
    <lineage>
        <taxon>Eukaryota</taxon>
        <taxon>Fungi</taxon>
        <taxon>Dikarya</taxon>
        <taxon>Ascomycota</taxon>
        <taxon>Pezizomycotina</taxon>
        <taxon>Dothideomycetes</taxon>
        <taxon>Pleosporomycetidae</taxon>
        <taxon>Pleosporales</taxon>
        <taxon>Pleosporineae</taxon>
        <taxon>Pleosporaceae</taxon>
        <taxon>Alternaria</taxon>
        <taxon>Alternaria sect. Alternaria</taxon>
        <taxon>Alternaria alternata complex</taxon>
    </lineage>
</organism>
<evidence type="ECO:0000313" key="4">
    <source>
        <dbReference type="Proteomes" id="UP000291422"/>
    </source>
</evidence>
<sequence length="255" mass="28470">MVLGILTAIAACPAIIGTTEAVRQGQRQNAREKHRGLKTNLSVSCSRATRSGREIDQCEVVLSENKVKHSLPGLRPTLVASCILLRALQLTRLRQLYLNVPSDEFPDGHPEDHPFAGYFLPSPDQDWGRRGEGMVSTISDDPPQLNWIYVDRDTCEVKHGDRVASEPHIVGPWDVTKIDRRVTFMGWEGFMAVQYGPGEWALYFDVDDNGLRGVIGDDLVRVEVELVRKERRQRRMSCGPRAGPGAAVETPKNDD</sequence>
<feature type="region of interest" description="Disordered" evidence="1">
    <location>
        <begin position="233"/>
        <end position="255"/>
    </location>
</feature>
<evidence type="ECO:0000256" key="1">
    <source>
        <dbReference type="SAM" id="MobiDB-lite"/>
    </source>
</evidence>
<accession>A0A4Q4NS61</accession>
<keyword evidence="2" id="KW-0732">Signal</keyword>
<feature type="chain" id="PRO_5020310967" evidence="2">
    <location>
        <begin position="22"/>
        <end position="255"/>
    </location>
</feature>
<dbReference type="VEuPathDB" id="FungiDB:CC77DRAFT_944485"/>
<dbReference type="PANTHER" id="PTHR38049">
    <property type="entry name" value="RICIN B LECTIN DOMAIN-CONTAINING PROTEIN"/>
    <property type="match status" value="1"/>
</dbReference>
<dbReference type="AlphaFoldDB" id="A0A4Q4NS61"/>
<evidence type="ECO:0000313" key="3">
    <source>
        <dbReference type="EMBL" id="RYN82967.1"/>
    </source>
</evidence>
<proteinExistence type="predicted"/>
<dbReference type="PANTHER" id="PTHR38049:SF2">
    <property type="entry name" value="RICIN B LECTIN DOMAIN-CONTAINING PROTEIN"/>
    <property type="match status" value="1"/>
</dbReference>
<evidence type="ECO:0000256" key="2">
    <source>
        <dbReference type="SAM" id="SignalP"/>
    </source>
</evidence>
<comment type="caution">
    <text evidence="3">The sequence shown here is derived from an EMBL/GenBank/DDBJ whole genome shotgun (WGS) entry which is preliminary data.</text>
</comment>